<evidence type="ECO:0000256" key="7">
    <source>
        <dbReference type="ARBA" id="ARBA00022737"/>
    </source>
</evidence>
<feature type="repeat" description="Solcar" evidence="14">
    <location>
        <begin position="9"/>
        <end position="70"/>
    </location>
</feature>
<dbReference type="OrthoDB" id="270584at2759"/>
<dbReference type="InterPro" id="IPR002113">
    <property type="entry name" value="ADT_euk_type"/>
</dbReference>
<dbReference type="Gene3D" id="1.50.40.10">
    <property type="entry name" value="Mitochondrial carrier domain"/>
    <property type="match status" value="1"/>
</dbReference>
<dbReference type="InterPro" id="IPR002067">
    <property type="entry name" value="MCP"/>
</dbReference>
<evidence type="ECO:0000256" key="14">
    <source>
        <dbReference type="PROSITE-ProRule" id="PRU00282"/>
    </source>
</evidence>
<comment type="subcellular location">
    <subcellularLocation>
        <location evidence="16">Membrane</location>
        <topology evidence="16">Multi-pass membrane protein</topology>
    </subcellularLocation>
    <subcellularLocation>
        <location evidence="1">Mitochondrion inner membrane</location>
        <topology evidence="1">Multi-pass membrane protein</topology>
    </subcellularLocation>
</comment>
<comment type="function">
    <text evidence="13">ADP:ATP antiporter that mediates import of ADP into the mitochondrial matrix for ATP synthesis, and export of ATP out to fuel the cell. Cycles between the cytoplasmic-open state (c-state) and the matrix-open state (m-state): operates by the alternating access mechanism with a single substrate-binding site intermittently exposed to either the cytosolic (c-state) or matrix (m-state) side of the inner mitochondrial membrane.</text>
</comment>
<keyword evidence="7" id="KW-0677">Repeat</keyword>
<evidence type="ECO:0000313" key="17">
    <source>
        <dbReference type="EMBL" id="KAF2890337.1"/>
    </source>
</evidence>
<dbReference type="PANTHER" id="PTHR45635">
    <property type="entry name" value="ADP,ATP CARRIER PROTEIN 1-RELATED-RELATED"/>
    <property type="match status" value="1"/>
</dbReference>
<dbReference type="Proteomes" id="UP000801492">
    <property type="component" value="Unassembled WGS sequence"/>
</dbReference>
<protein>
    <recommendedName>
        <fullName evidence="16">ADP/ATP translocase</fullName>
    </recommendedName>
    <alternativeName>
        <fullName evidence="16">ADP,ATP carrier protein</fullName>
    </alternativeName>
</protein>
<comment type="function">
    <text evidence="16">Catalyzes the exchange of ADP and ATP across the membrane.</text>
</comment>
<dbReference type="PANTHER" id="PTHR45635:SF14">
    <property type="entry name" value="ADP_ATP TRANSLOCASE"/>
    <property type="match status" value="1"/>
</dbReference>
<dbReference type="PRINTS" id="PR00926">
    <property type="entry name" value="MITOCARRIER"/>
</dbReference>
<dbReference type="PROSITE" id="PS50920">
    <property type="entry name" value="SOLCAR"/>
    <property type="match status" value="1"/>
</dbReference>
<feature type="non-terminal residue" evidence="17">
    <location>
        <position position="70"/>
    </location>
</feature>
<dbReference type="Pfam" id="PF00153">
    <property type="entry name" value="Mito_carr"/>
    <property type="match status" value="1"/>
</dbReference>
<evidence type="ECO:0000256" key="1">
    <source>
        <dbReference type="ARBA" id="ARBA00004448"/>
    </source>
</evidence>
<keyword evidence="10" id="KW-0496">Mitochondrion</keyword>
<evidence type="ECO:0000313" key="18">
    <source>
        <dbReference type="Proteomes" id="UP000801492"/>
    </source>
</evidence>
<evidence type="ECO:0000256" key="4">
    <source>
        <dbReference type="ARBA" id="ARBA00022448"/>
    </source>
</evidence>
<dbReference type="PRINTS" id="PR00927">
    <property type="entry name" value="ADPTRNSLCASE"/>
</dbReference>
<keyword evidence="18" id="KW-1185">Reference proteome</keyword>
<name>A0A8K0G6H9_IGNLU</name>
<proteinExistence type="inferred from homology"/>
<organism evidence="17 18">
    <name type="scientific">Ignelater luminosus</name>
    <name type="common">Cucubano</name>
    <name type="synonym">Pyrophorus luminosus</name>
    <dbReference type="NCBI Taxonomy" id="2038154"/>
    <lineage>
        <taxon>Eukaryota</taxon>
        <taxon>Metazoa</taxon>
        <taxon>Ecdysozoa</taxon>
        <taxon>Arthropoda</taxon>
        <taxon>Hexapoda</taxon>
        <taxon>Insecta</taxon>
        <taxon>Pterygota</taxon>
        <taxon>Neoptera</taxon>
        <taxon>Endopterygota</taxon>
        <taxon>Coleoptera</taxon>
        <taxon>Polyphaga</taxon>
        <taxon>Elateriformia</taxon>
        <taxon>Elateroidea</taxon>
        <taxon>Elateridae</taxon>
        <taxon>Agrypninae</taxon>
        <taxon>Pyrophorini</taxon>
        <taxon>Ignelater</taxon>
    </lineage>
</organism>
<evidence type="ECO:0000256" key="3">
    <source>
        <dbReference type="ARBA" id="ARBA00011245"/>
    </source>
</evidence>
<dbReference type="GO" id="GO:1990544">
    <property type="term" value="P:mitochondrial ATP transmembrane transport"/>
    <property type="evidence" value="ECO:0007669"/>
    <property type="project" value="InterPro"/>
</dbReference>
<gene>
    <name evidence="17" type="ORF">ILUMI_15836</name>
</gene>
<dbReference type="GO" id="GO:0005471">
    <property type="term" value="F:ATP:ADP antiporter activity"/>
    <property type="evidence" value="ECO:0007669"/>
    <property type="project" value="UniProtKB-UniRule"/>
</dbReference>
<comment type="similarity">
    <text evidence="2 15">Belongs to the mitochondrial carrier (TC 2.A.29) family.</text>
</comment>
<dbReference type="GO" id="GO:0140021">
    <property type="term" value="P:mitochondrial ADP transmembrane transport"/>
    <property type="evidence" value="ECO:0007669"/>
    <property type="project" value="InterPro"/>
</dbReference>
<evidence type="ECO:0000256" key="12">
    <source>
        <dbReference type="ARBA" id="ARBA00024143"/>
    </source>
</evidence>
<dbReference type="AlphaFoldDB" id="A0A8K0G6H9"/>
<dbReference type="SUPFAM" id="SSF103506">
    <property type="entry name" value="Mitochondrial carrier"/>
    <property type="match status" value="1"/>
</dbReference>
<evidence type="ECO:0000256" key="13">
    <source>
        <dbReference type="ARBA" id="ARBA00045250"/>
    </source>
</evidence>
<keyword evidence="11 14" id="KW-0472">Membrane</keyword>
<keyword evidence="5" id="KW-0050">Antiport</keyword>
<comment type="subunit">
    <text evidence="3 16">Monomer.</text>
</comment>
<evidence type="ECO:0000256" key="10">
    <source>
        <dbReference type="ARBA" id="ARBA00023128"/>
    </source>
</evidence>
<dbReference type="InterPro" id="IPR023395">
    <property type="entry name" value="MCP_dom_sf"/>
</dbReference>
<evidence type="ECO:0000256" key="5">
    <source>
        <dbReference type="ARBA" id="ARBA00022449"/>
    </source>
</evidence>
<evidence type="ECO:0000256" key="11">
    <source>
        <dbReference type="ARBA" id="ARBA00023136"/>
    </source>
</evidence>
<reference evidence="17" key="1">
    <citation type="submission" date="2019-08" db="EMBL/GenBank/DDBJ databases">
        <title>The genome of the North American firefly Photinus pyralis.</title>
        <authorList>
            <consortium name="Photinus pyralis genome working group"/>
            <person name="Fallon T.R."/>
            <person name="Sander Lower S.E."/>
            <person name="Weng J.-K."/>
        </authorList>
    </citation>
    <scope>NUCLEOTIDE SEQUENCE</scope>
    <source>
        <strain evidence="17">TRF0915ILg1</strain>
        <tissue evidence="17">Whole body</tissue>
    </source>
</reference>
<dbReference type="EMBL" id="VTPC01054437">
    <property type="protein sequence ID" value="KAF2890337.1"/>
    <property type="molecule type" value="Genomic_DNA"/>
</dbReference>
<accession>A0A8K0G6H9</accession>
<evidence type="ECO:0000256" key="9">
    <source>
        <dbReference type="ARBA" id="ARBA00022989"/>
    </source>
</evidence>
<evidence type="ECO:0000256" key="8">
    <source>
        <dbReference type="ARBA" id="ARBA00022792"/>
    </source>
</evidence>
<evidence type="ECO:0000256" key="15">
    <source>
        <dbReference type="RuleBase" id="RU000488"/>
    </source>
</evidence>
<evidence type="ECO:0000256" key="2">
    <source>
        <dbReference type="ARBA" id="ARBA00006375"/>
    </source>
</evidence>
<dbReference type="GO" id="GO:0005743">
    <property type="term" value="C:mitochondrial inner membrane"/>
    <property type="evidence" value="ECO:0007669"/>
    <property type="project" value="UniProtKB-SubCell"/>
</dbReference>
<dbReference type="InterPro" id="IPR018108">
    <property type="entry name" value="MCP_transmembrane"/>
</dbReference>
<keyword evidence="9" id="KW-1133">Transmembrane helix</keyword>
<sequence>MPFNNEEIKNFLLNFWIAGVTAAVAKTITAPFDRVKLILQNQKSVLQVLTGKRKPYNGVIDCLVRLPREQ</sequence>
<evidence type="ECO:0000256" key="6">
    <source>
        <dbReference type="ARBA" id="ARBA00022692"/>
    </source>
</evidence>
<evidence type="ECO:0000256" key="16">
    <source>
        <dbReference type="RuleBase" id="RU368008"/>
    </source>
</evidence>
<comment type="caution">
    <text evidence="17">The sequence shown here is derived from an EMBL/GenBank/DDBJ whole genome shotgun (WGS) entry which is preliminary data.</text>
</comment>
<keyword evidence="4 15" id="KW-0813">Transport</keyword>
<comment type="catalytic activity">
    <reaction evidence="12">
        <text>ADP(in) + ATP(out) = ADP(out) + ATP(in)</text>
        <dbReference type="Rhea" id="RHEA:34999"/>
        <dbReference type="ChEBI" id="CHEBI:30616"/>
        <dbReference type="ChEBI" id="CHEBI:456216"/>
    </reaction>
    <physiologicalReaction direction="left-to-right" evidence="12">
        <dbReference type="Rhea" id="RHEA:35000"/>
    </physiologicalReaction>
</comment>
<keyword evidence="6 14" id="KW-0812">Transmembrane</keyword>
<keyword evidence="8" id="KW-0999">Mitochondrion inner membrane</keyword>